<dbReference type="GO" id="GO:0016491">
    <property type="term" value="F:oxidoreductase activity"/>
    <property type="evidence" value="ECO:0007669"/>
    <property type="project" value="UniProtKB-KW"/>
</dbReference>
<feature type="domain" description="Aldehyde oxidase/xanthine dehydrogenase a/b hammerhead" evidence="3">
    <location>
        <begin position="24"/>
        <end position="144"/>
    </location>
</feature>
<dbReference type="Gene3D" id="3.30.365.10">
    <property type="entry name" value="Aldehyde oxidase/xanthine dehydrogenase, molybdopterin binding domain"/>
    <property type="match status" value="4"/>
</dbReference>
<dbReference type="Proteomes" id="UP000092698">
    <property type="component" value="Chromosome"/>
</dbReference>
<dbReference type="GO" id="GO:0005506">
    <property type="term" value="F:iron ion binding"/>
    <property type="evidence" value="ECO:0007669"/>
    <property type="project" value="InterPro"/>
</dbReference>
<dbReference type="Gene3D" id="3.90.1170.50">
    <property type="entry name" value="Aldehyde oxidase/xanthine dehydrogenase, a/b hammerhead"/>
    <property type="match status" value="1"/>
</dbReference>
<dbReference type="PANTHER" id="PTHR11908">
    <property type="entry name" value="XANTHINE DEHYDROGENASE"/>
    <property type="match status" value="1"/>
</dbReference>
<dbReference type="PATRIC" id="fig|645517.4.peg.2127"/>
<organism evidence="4 5">
    <name type="scientific">Paraurantiacibacter namhicola</name>
    <dbReference type="NCBI Taxonomy" id="645517"/>
    <lineage>
        <taxon>Bacteria</taxon>
        <taxon>Pseudomonadati</taxon>
        <taxon>Pseudomonadota</taxon>
        <taxon>Alphaproteobacteria</taxon>
        <taxon>Sphingomonadales</taxon>
        <taxon>Erythrobacteraceae</taxon>
        <taxon>Paraurantiacibacter</taxon>
    </lineage>
</organism>
<dbReference type="InterPro" id="IPR036856">
    <property type="entry name" value="Ald_Oxase/Xan_DH_a/b_sf"/>
</dbReference>
<keyword evidence="1" id="KW-0500">Molybdenum</keyword>
<dbReference type="SMART" id="SM01008">
    <property type="entry name" value="Ald_Xan_dh_C"/>
    <property type="match status" value="1"/>
</dbReference>
<dbReference type="Pfam" id="PF20256">
    <property type="entry name" value="MoCoBD_2"/>
    <property type="match status" value="1"/>
</dbReference>
<dbReference type="PANTHER" id="PTHR11908:SF132">
    <property type="entry name" value="ALDEHYDE OXIDASE 1-RELATED"/>
    <property type="match status" value="1"/>
</dbReference>
<dbReference type="STRING" id="645517.A6F65_02143"/>
<reference evidence="4 5" key="1">
    <citation type="submission" date="2016-07" db="EMBL/GenBank/DDBJ databases">
        <title>Complete genome sequence of Altererythrobacter namhicola JCM 16345T, containing esterase-encoding genes.</title>
        <authorList>
            <person name="Cheng H."/>
            <person name="Wu Y.-H."/>
            <person name="Jian S.-L."/>
            <person name="Huo Y.-Y."/>
            <person name="Wang C.-S."/>
            <person name="Xu X.-W."/>
        </authorList>
    </citation>
    <scope>NUCLEOTIDE SEQUENCE [LARGE SCALE GENOMIC DNA]</scope>
    <source>
        <strain evidence="4 5">JCM 16345</strain>
    </source>
</reference>
<name>A0A1C7DAA8_9SPHN</name>
<dbReference type="RefSeq" id="WP_067788519.1">
    <property type="nucleotide sequence ID" value="NZ_CP016545.1"/>
</dbReference>
<gene>
    <name evidence="4" type="primary">cutL</name>
    <name evidence="4" type="ORF">A6F65_02143</name>
</gene>
<dbReference type="InterPro" id="IPR046867">
    <property type="entry name" value="AldOxase/xan_DH_MoCoBD2"/>
</dbReference>
<proteinExistence type="predicted"/>
<dbReference type="SUPFAM" id="SSF56003">
    <property type="entry name" value="Molybdenum cofactor-binding domain"/>
    <property type="match status" value="1"/>
</dbReference>
<dbReference type="EC" id="1.2.99.2" evidence="4"/>
<sequence length="788" mass="83915">MNIPASSVKFGQSVKRQEDGRFLRGKGKYVDDMILPGQLYAAFARSPMAHARITGIDLDDAAAMPGVRRILTGRDLVDAGLPALPAGWAIFSTDGEPQKIGVRNAIATDRVRYVGEPVALVVAETLAQARDAAEAVMVDYEDLPVAVDVLDAVADGAPLLHDEIAGNCAFDWDIGDSAAVDAAFDKAAHRVSLTLRNNRLIPNAIEPRAINAQWDAGSEELTVFLTHQNPIGMRMFYAAAFGLAAEHKLRMVSPDVGGGFGSKAHNYPEELAVTFASKMVDGPLKWTADRSEAFLTDAHGRDHLTEVELALDADGKFLALRADTLANVGGYMSSSGSLVPTYMYSTMLSGQYAIPAIHARVRAIYTNTCPVDAYRGAGRPEAAYVVERIVDVAARELGIDPAEIRRRNFITEFPYQTPVVYEYDSGDYEKTLNAALELGDYGGFAARKADSQARGKLRGIGLAAYVEACGIGPSAKLAKLGGGAGMWESAEVRVHPVGTVEILTGAHSHGQGHATTFAQVASDRFGVPIENISVIQGDTSRIQAGTGTYGSRASVGMSATLRACDQIIAKAKKIAAHLMQVEYDAVEFDEGIFSSKDTNVTLAFPEVAFAAHAASGFPTDEIEPGLVATSFFDPPEFTYPAGVYVCEVEIDPDTGTVEVASFCAADDFGNVANPMIVEGQVHGGVTQGIGQALWENAMYDPETGQLMSASFMDYGMPRAQGVPEYKLEFACTPSPSNPLGMKGCGEAGAIGSPPAVINAVCNALGVRHVDMPATPEKIWRLCQEREQG</sequence>
<keyword evidence="2 4" id="KW-0560">Oxidoreductase</keyword>
<dbReference type="KEGG" id="anh:A6F65_02143"/>
<dbReference type="InterPro" id="IPR016208">
    <property type="entry name" value="Ald_Oxase/xanthine_DH-like"/>
</dbReference>
<dbReference type="InterPro" id="IPR000674">
    <property type="entry name" value="Ald_Oxase/Xan_DH_a/b"/>
</dbReference>
<dbReference type="Pfam" id="PF01315">
    <property type="entry name" value="Ald_Xan_dh_C"/>
    <property type="match status" value="1"/>
</dbReference>
<evidence type="ECO:0000313" key="5">
    <source>
        <dbReference type="Proteomes" id="UP000092698"/>
    </source>
</evidence>
<accession>A0A1C7DAA8</accession>
<evidence type="ECO:0000313" key="4">
    <source>
        <dbReference type="EMBL" id="ANU08429.1"/>
    </source>
</evidence>
<dbReference type="Pfam" id="PF02738">
    <property type="entry name" value="MoCoBD_1"/>
    <property type="match status" value="1"/>
</dbReference>
<protein>
    <submittedName>
        <fullName evidence="4">Carbon monoxide dehydrogenase large chain</fullName>
        <ecNumber evidence="4">1.2.99.2</ecNumber>
    </submittedName>
</protein>
<dbReference type="EMBL" id="CP016545">
    <property type="protein sequence ID" value="ANU08429.1"/>
    <property type="molecule type" value="Genomic_DNA"/>
</dbReference>
<dbReference type="SUPFAM" id="SSF54665">
    <property type="entry name" value="CO dehydrogenase molybdoprotein N-domain-like"/>
    <property type="match status" value="1"/>
</dbReference>
<evidence type="ECO:0000256" key="2">
    <source>
        <dbReference type="ARBA" id="ARBA00023002"/>
    </source>
</evidence>
<dbReference type="InterPro" id="IPR008274">
    <property type="entry name" value="AldOxase/xan_DH_MoCoBD1"/>
</dbReference>
<evidence type="ECO:0000259" key="3">
    <source>
        <dbReference type="SMART" id="SM01008"/>
    </source>
</evidence>
<dbReference type="InterPro" id="IPR037165">
    <property type="entry name" value="AldOxase/xan_DH_Mopterin-bd_sf"/>
</dbReference>
<keyword evidence="5" id="KW-1185">Reference proteome</keyword>
<dbReference type="OrthoDB" id="9767994at2"/>
<evidence type="ECO:0000256" key="1">
    <source>
        <dbReference type="ARBA" id="ARBA00022505"/>
    </source>
</evidence>
<dbReference type="AlphaFoldDB" id="A0A1C7DAA8"/>